<dbReference type="Pfam" id="PF10145">
    <property type="entry name" value="PhageMin_Tail"/>
    <property type="match status" value="1"/>
</dbReference>
<organism evidence="5 6">
    <name type="scientific">Pseudomonas tohonis</name>
    <dbReference type="NCBI Taxonomy" id="2725477"/>
    <lineage>
        <taxon>Bacteria</taxon>
        <taxon>Pseudomonadati</taxon>
        <taxon>Pseudomonadota</taxon>
        <taxon>Gammaproteobacteria</taxon>
        <taxon>Pseudomonadales</taxon>
        <taxon>Pseudomonadaceae</taxon>
        <taxon>Pseudomonas</taxon>
    </lineage>
</organism>
<evidence type="ECO:0000256" key="1">
    <source>
        <dbReference type="ARBA" id="ARBA00022612"/>
    </source>
</evidence>
<reference evidence="5 6" key="1">
    <citation type="submission" date="2020-05" db="EMBL/GenBank/DDBJ databases">
        <title>Characterization of novel class B3 metallo-beta-lactamase from novel Pseudomonas species.</title>
        <authorList>
            <person name="Yamada K."/>
            <person name="Aoki K."/>
            <person name="Ishii Y."/>
        </authorList>
    </citation>
    <scope>NUCLEOTIDE SEQUENCE [LARGE SCALE GENOMIC DNA]</scope>
    <source>
        <strain evidence="5 6">TUM18999</strain>
    </source>
</reference>
<protein>
    <recommendedName>
        <fullName evidence="4">Phage tail tape measure protein domain-containing protein</fullName>
    </recommendedName>
</protein>
<feature type="region of interest" description="Disordered" evidence="3">
    <location>
        <begin position="1074"/>
        <end position="1097"/>
    </location>
</feature>
<dbReference type="Proteomes" id="UP000509383">
    <property type="component" value="Chromosome"/>
</dbReference>
<feature type="coiled-coil region" evidence="2">
    <location>
        <begin position="85"/>
        <end position="167"/>
    </location>
</feature>
<feature type="domain" description="Phage tail tape measure protein" evidence="4">
    <location>
        <begin position="215"/>
        <end position="418"/>
    </location>
</feature>
<dbReference type="KEGG" id="ptw:TUM18999_57380"/>
<keyword evidence="1" id="KW-1188">Viral release from host cell</keyword>
<dbReference type="InterPro" id="IPR010090">
    <property type="entry name" value="Phage_tape_meas"/>
</dbReference>
<dbReference type="PANTHER" id="PTHR37813">
    <property type="entry name" value="FELS-2 PROPHAGE PROTEIN"/>
    <property type="match status" value="1"/>
</dbReference>
<proteinExistence type="predicted"/>
<dbReference type="EMBL" id="AP023189">
    <property type="protein sequence ID" value="BCG27547.1"/>
    <property type="molecule type" value="Genomic_DNA"/>
</dbReference>
<sequence length="1097" mass="117119">MNNDVSIGIVIGGAVTAALRNSIKDVNKSVEQLGKELEETGKKRQLVDGLERMQAAAKATASEFFANKKRVEDLKKAIAAAGQPVKSFEQDLARSQRALDKSKRSLDAQTKQLAEYRKQVQGAGVDVKNLTGEQQRLAAQQARLQRVQQANQRSENANSRRDAVRGERLGFAGEAVAIGYGIKQILQPAVELESALKAVEARVDFKTPTGLVELRKQIEALSESTGIAQADLFDTAALGGQFGIAGEKVGDFVEQAAQVGVAFKMSTNEAGEAIATLATVLQLPIEQTEKLLDAVNQLSNIGKASEAQILEVLGRVGGIGKQFGLVDTQIAALASTFLALGKSPEVASTGINAMLNKLQSAGVQTEQFQNELKNLVGDVDAFTRSMDKDAQGALDNFLTQLSKLDARGRAEAITVLFGQEYADDISQLAGAMGEYRKQLAAVADETAYAGSVQREFARFNQGAAVEVRKATTAINNAFAELGEAALPVITKVAKQISELAKWLKSTGETGQTALMGIIYLLGGGLLFKGIRLLARLLITEVGAAFATIDKLATRVFGQNMVALATRGFGAIATAAQKASSVAVTALGTIPPAAATALRALSVIGSFWAGWEFGTYLRKQFLFVEQAGIALASGLHTTFVQIKGFAESQFEALKFLMTNPLDYVRTKFAGFARDLGVVIGTIPQYGQAAAKALQLAADTITPKNSDTKEYEKRQKEIQDRTDAEVKTIKEGYFEQFELAKLNFENTKAANDETGDSHEKLAATVKQTQAEMTKDAEAGTQQRIDNAAKETAAQKKAKKEQEALLKGIQDRTKGIAGEKNQEKEPTFNQASDLTVKARQSLQSKDYVQALKYADQATQVLEDLQKAGDKNTLALAGQAKAAQKIAEEAYAAIGTSGKDGIDKVKEVAVTPVLDPEATTQAQAQVSALAETLKANLVIPITTVIGTSGTGGQSVYKEGSSFSQFPQQGFAAGGFTGFGGRYQPAGIVHRGEYVLPQPVVSEPGAVGVLGAMRRHGVAAVLDQVRKGWGGYDIGGLVGETSRSTPSLNQPALTSAERAIPELGSITIVESDGQKIPAFMRPDDFEKRLRDERRKRGRSSTR</sequence>
<accession>A0A6J4ECM3</accession>
<evidence type="ECO:0000256" key="3">
    <source>
        <dbReference type="SAM" id="MobiDB-lite"/>
    </source>
</evidence>
<gene>
    <name evidence="5" type="ORF">TUM18999_57380</name>
</gene>
<evidence type="ECO:0000313" key="6">
    <source>
        <dbReference type="Proteomes" id="UP000509383"/>
    </source>
</evidence>
<feature type="compositionally biased region" description="Basic and acidic residues" evidence="3">
    <location>
        <begin position="1076"/>
        <end position="1089"/>
    </location>
</feature>
<dbReference type="RefSeq" id="WP_173180420.1">
    <property type="nucleotide sequence ID" value="NZ_AP023189.1"/>
</dbReference>
<evidence type="ECO:0000313" key="5">
    <source>
        <dbReference type="EMBL" id="BCG27547.1"/>
    </source>
</evidence>
<dbReference type="PANTHER" id="PTHR37813:SF1">
    <property type="entry name" value="FELS-2 PROPHAGE PROTEIN"/>
    <property type="match status" value="1"/>
</dbReference>
<dbReference type="NCBIfam" id="TIGR01760">
    <property type="entry name" value="tape_meas_TP901"/>
    <property type="match status" value="1"/>
</dbReference>
<keyword evidence="2" id="KW-0175">Coiled coil</keyword>
<name>A0A6J4ECM3_9PSED</name>
<dbReference type="AlphaFoldDB" id="A0A6J4ECM3"/>
<evidence type="ECO:0000259" key="4">
    <source>
        <dbReference type="Pfam" id="PF10145"/>
    </source>
</evidence>
<evidence type="ECO:0000256" key="2">
    <source>
        <dbReference type="SAM" id="Coils"/>
    </source>
</evidence>